<dbReference type="AlphaFoldDB" id="A0A7W7F673"/>
<reference evidence="8 9" key="1">
    <citation type="submission" date="2020-08" db="EMBL/GenBank/DDBJ databases">
        <title>Genomic Encyclopedia of Type Strains, Phase IV (KMG-IV): sequencing the most valuable type-strain genomes for metagenomic binning, comparative biology and taxonomic classification.</title>
        <authorList>
            <person name="Goeker M."/>
        </authorList>
    </citation>
    <scope>NUCLEOTIDE SEQUENCE [LARGE SCALE GENOMIC DNA]</scope>
    <source>
        <strain evidence="8 9">DSM 17328</strain>
    </source>
</reference>
<evidence type="ECO:0000256" key="3">
    <source>
        <dbReference type="ARBA" id="ARBA00022723"/>
    </source>
</evidence>
<keyword evidence="4" id="KW-0378">Hydrolase</keyword>
<feature type="domain" description="Peptidase M20 dimerisation" evidence="7">
    <location>
        <begin position="221"/>
        <end position="368"/>
    </location>
</feature>
<keyword evidence="6" id="KW-0732">Signal</keyword>
<dbReference type="InterPro" id="IPR047177">
    <property type="entry name" value="Pept_M20A"/>
</dbReference>
<dbReference type="GO" id="GO:0046872">
    <property type="term" value="F:metal ion binding"/>
    <property type="evidence" value="ECO:0007669"/>
    <property type="project" value="UniProtKB-KW"/>
</dbReference>
<accession>A0A7W7F673</accession>
<evidence type="ECO:0000256" key="4">
    <source>
        <dbReference type="ARBA" id="ARBA00022801"/>
    </source>
</evidence>
<dbReference type="SUPFAM" id="SSF53187">
    <property type="entry name" value="Zn-dependent exopeptidases"/>
    <property type="match status" value="1"/>
</dbReference>
<proteinExistence type="inferred from homology"/>
<evidence type="ECO:0000256" key="5">
    <source>
        <dbReference type="ARBA" id="ARBA00022833"/>
    </source>
</evidence>
<dbReference type="Pfam" id="PF01546">
    <property type="entry name" value="Peptidase_M20"/>
    <property type="match status" value="1"/>
</dbReference>
<keyword evidence="9" id="KW-1185">Reference proteome</keyword>
<dbReference type="GO" id="GO:0006508">
    <property type="term" value="P:proteolysis"/>
    <property type="evidence" value="ECO:0007669"/>
    <property type="project" value="UniProtKB-KW"/>
</dbReference>
<dbReference type="Gene3D" id="1.10.150.900">
    <property type="match status" value="1"/>
</dbReference>
<comment type="caution">
    <text evidence="8">The sequence shown here is derived from an EMBL/GenBank/DDBJ whole genome shotgun (WGS) entry which is preliminary data.</text>
</comment>
<evidence type="ECO:0000256" key="6">
    <source>
        <dbReference type="SAM" id="SignalP"/>
    </source>
</evidence>
<protein>
    <submittedName>
        <fullName evidence="8">Acetylornithine deacetylase/succinyl-diaminopimelate desuccinylase-like protein</fullName>
    </submittedName>
</protein>
<dbReference type="RefSeq" id="WP_184067892.1">
    <property type="nucleotide sequence ID" value="NZ_JACHNZ010000016.1"/>
</dbReference>
<name>A0A7W7F673_9SPHN</name>
<keyword evidence="2" id="KW-0645">Protease</keyword>
<dbReference type="InterPro" id="IPR036264">
    <property type="entry name" value="Bact_exopeptidase_dim_dom"/>
</dbReference>
<dbReference type="Proteomes" id="UP000566324">
    <property type="component" value="Unassembled WGS sequence"/>
</dbReference>
<feature type="chain" id="PRO_5030517763" evidence="6">
    <location>
        <begin position="22"/>
        <end position="473"/>
    </location>
</feature>
<evidence type="ECO:0000256" key="1">
    <source>
        <dbReference type="ARBA" id="ARBA00006247"/>
    </source>
</evidence>
<evidence type="ECO:0000256" key="2">
    <source>
        <dbReference type="ARBA" id="ARBA00022670"/>
    </source>
</evidence>
<dbReference type="Gene3D" id="3.40.630.10">
    <property type="entry name" value="Zn peptidases"/>
    <property type="match status" value="1"/>
</dbReference>
<organism evidence="8 9">
    <name type="scientific">Sphingosinicella soli</name>
    <dbReference type="NCBI Taxonomy" id="333708"/>
    <lineage>
        <taxon>Bacteria</taxon>
        <taxon>Pseudomonadati</taxon>
        <taxon>Pseudomonadota</taxon>
        <taxon>Alphaproteobacteria</taxon>
        <taxon>Sphingomonadales</taxon>
        <taxon>Sphingosinicellaceae</taxon>
        <taxon>Sphingosinicella</taxon>
    </lineage>
</organism>
<evidence type="ECO:0000313" key="9">
    <source>
        <dbReference type="Proteomes" id="UP000566324"/>
    </source>
</evidence>
<dbReference type="NCBIfam" id="NF006596">
    <property type="entry name" value="PRK09133.1"/>
    <property type="match status" value="1"/>
</dbReference>
<keyword evidence="5" id="KW-0862">Zinc</keyword>
<dbReference type="PROSITE" id="PS00759">
    <property type="entry name" value="ARGE_DAPE_CPG2_2"/>
    <property type="match status" value="1"/>
</dbReference>
<evidence type="ECO:0000259" key="7">
    <source>
        <dbReference type="Pfam" id="PF07687"/>
    </source>
</evidence>
<sequence length="473" mass="50417">MFRLPSIAVVACALFGQAAIAAPKADPARAGESDFRATYRELVETDTSLSSGSCTLAAERMAARLSAAGYAEGDMQIIVSPDFPRQGNLVARIAGTDAKLAPMLLLAHIDVVEAKKSDWKRDPFTLFEENGYFYARGTVDDKAMAASFVDAFIRYKQEGYRPKRTIKLALTCGEETDSVFNGVQYLLATAPDTLAAEFAVNEGGSGVLDENGKPISFGVQIGEKYYQDFKFTVTAPGGHSARPVDDNAIGHLAAAVARIDRYRFPVNMTEASKGFFRRTSGLYSGQIAQDLAAAGNGTADEAAFARIAAANPLWNAFLRTTCVPTQLAGGHAPNAQPQHAQANINCRVMPGESIDGTRARLAEVAANARVEITLAAKPGPQPPAPPLDARIMKPVERIAAEMWPGVPVIPSLSSGATDGRFLNAAGIPTYGISGVFRDPDGNGAHGLDERIRVTSLLDARAFLYRLVKAYSAQ</sequence>
<dbReference type="SUPFAM" id="SSF55031">
    <property type="entry name" value="Bacterial exopeptidase dimerisation domain"/>
    <property type="match status" value="1"/>
</dbReference>
<dbReference type="EMBL" id="JACHNZ010000016">
    <property type="protein sequence ID" value="MBB4632061.1"/>
    <property type="molecule type" value="Genomic_DNA"/>
</dbReference>
<dbReference type="InterPro" id="IPR002933">
    <property type="entry name" value="Peptidase_M20"/>
</dbReference>
<dbReference type="PANTHER" id="PTHR45962">
    <property type="entry name" value="N-FATTY-ACYL-AMINO ACID SYNTHASE/HYDROLASE PM20D1"/>
    <property type="match status" value="1"/>
</dbReference>
<dbReference type="Pfam" id="PF07687">
    <property type="entry name" value="M20_dimer"/>
    <property type="match status" value="1"/>
</dbReference>
<evidence type="ECO:0000313" key="8">
    <source>
        <dbReference type="EMBL" id="MBB4632061.1"/>
    </source>
</evidence>
<dbReference type="PANTHER" id="PTHR45962:SF1">
    <property type="entry name" value="N-FATTY-ACYL-AMINO ACID SYNTHASE_HYDROLASE PM20D1"/>
    <property type="match status" value="1"/>
</dbReference>
<feature type="signal peptide" evidence="6">
    <location>
        <begin position="1"/>
        <end position="21"/>
    </location>
</feature>
<comment type="similarity">
    <text evidence="1">Belongs to the peptidase M20A family.</text>
</comment>
<dbReference type="InterPro" id="IPR011650">
    <property type="entry name" value="Peptidase_M20_dimer"/>
</dbReference>
<keyword evidence="3" id="KW-0479">Metal-binding</keyword>
<gene>
    <name evidence="8" type="ORF">GGQ98_001678</name>
</gene>
<dbReference type="Gene3D" id="3.30.70.360">
    <property type="match status" value="1"/>
</dbReference>
<dbReference type="InterPro" id="IPR001261">
    <property type="entry name" value="ArgE/DapE_CS"/>
</dbReference>
<dbReference type="GO" id="GO:0008233">
    <property type="term" value="F:peptidase activity"/>
    <property type="evidence" value="ECO:0007669"/>
    <property type="project" value="UniProtKB-KW"/>
</dbReference>